<feature type="compositionally biased region" description="Low complexity" evidence="1">
    <location>
        <begin position="131"/>
        <end position="146"/>
    </location>
</feature>
<proteinExistence type="predicted"/>
<dbReference type="AlphaFoldDB" id="A0AAV4AD61"/>
<dbReference type="EMBL" id="BLXT01003736">
    <property type="protein sequence ID" value="GFO04154.1"/>
    <property type="molecule type" value="Genomic_DNA"/>
</dbReference>
<accession>A0AAV4AD61</accession>
<name>A0AAV4AD61_9GAST</name>
<evidence type="ECO:0000256" key="1">
    <source>
        <dbReference type="SAM" id="MobiDB-lite"/>
    </source>
</evidence>
<reference evidence="2 3" key="1">
    <citation type="journal article" date="2021" name="Elife">
        <title>Chloroplast acquisition without the gene transfer in kleptoplastic sea slugs, Plakobranchus ocellatus.</title>
        <authorList>
            <person name="Maeda T."/>
            <person name="Takahashi S."/>
            <person name="Yoshida T."/>
            <person name="Shimamura S."/>
            <person name="Takaki Y."/>
            <person name="Nagai Y."/>
            <person name="Toyoda A."/>
            <person name="Suzuki Y."/>
            <person name="Arimoto A."/>
            <person name="Ishii H."/>
            <person name="Satoh N."/>
            <person name="Nishiyama T."/>
            <person name="Hasebe M."/>
            <person name="Maruyama T."/>
            <person name="Minagawa J."/>
            <person name="Obokata J."/>
            <person name="Shigenobu S."/>
        </authorList>
    </citation>
    <scope>NUCLEOTIDE SEQUENCE [LARGE SCALE GENOMIC DNA]</scope>
</reference>
<sequence length="175" mass="19069">MFGCKARGGLNTSTLSVEAVARKGTEEDLLAVTPIRPDYDNDNSLSQIDGVANRIQATSDETRARDVTDRVLLQVEHGNTSAQDTNDNVTSQPMTAEILYIPTGPSSLIATPSAYDVESSVFSGESEEYKSSLSSSPSDGPVFSSENLRVAQNLKEIKRRRREAANAQTSKQKRW</sequence>
<protein>
    <submittedName>
        <fullName evidence="2">Uncharacterized protein</fullName>
    </submittedName>
</protein>
<organism evidence="2 3">
    <name type="scientific">Plakobranchus ocellatus</name>
    <dbReference type="NCBI Taxonomy" id="259542"/>
    <lineage>
        <taxon>Eukaryota</taxon>
        <taxon>Metazoa</taxon>
        <taxon>Spiralia</taxon>
        <taxon>Lophotrochozoa</taxon>
        <taxon>Mollusca</taxon>
        <taxon>Gastropoda</taxon>
        <taxon>Heterobranchia</taxon>
        <taxon>Euthyneura</taxon>
        <taxon>Panpulmonata</taxon>
        <taxon>Sacoglossa</taxon>
        <taxon>Placobranchoidea</taxon>
        <taxon>Plakobranchidae</taxon>
        <taxon>Plakobranchus</taxon>
    </lineage>
</organism>
<feature type="region of interest" description="Disordered" evidence="1">
    <location>
        <begin position="124"/>
        <end position="147"/>
    </location>
</feature>
<dbReference type="Proteomes" id="UP000735302">
    <property type="component" value="Unassembled WGS sequence"/>
</dbReference>
<evidence type="ECO:0000313" key="3">
    <source>
        <dbReference type="Proteomes" id="UP000735302"/>
    </source>
</evidence>
<keyword evidence="3" id="KW-1185">Reference proteome</keyword>
<evidence type="ECO:0000313" key="2">
    <source>
        <dbReference type="EMBL" id="GFO04154.1"/>
    </source>
</evidence>
<comment type="caution">
    <text evidence="2">The sequence shown here is derived from an EMBL/GenBank/DDBJ whole genome shotgun (WGS) entry which is preliminary data.</text>
</comment>
<gene>
    <name evidence="2" type="ORF">PoB_003065900</name>
</gene>